<evidence type="ECO:0000256" key="7">
    <source>
        <dbReference type="ARBA" id="ARBA00023163"/>
    </source>
</evidence>
<dbReference type="EMBL" id="PCTT01000010">
    <property type="protein sequence ID" value="PIP87339.1"/>
    <property type="molecule type" value="Genomic_DNA"/>
</dbReference>
<dbReference type="Gene3D" id="2.10.109.10">
    <property type="entry name" value="Umud Fragment, subunit A"/>
    <property type="match status" value="1"/>
</dbReference>
<dbReference type="CDD" id="cd06529">
    <property type="entry name" value="S24_LexA-like"/>
    <property type="match status" value="1"/>
</dbReference>
<dbReference type="SUPFAM" id="SSF51306">
    <property type="entry name" value="LexA/Signal peptidase"/>
    <property type="match status" value="1"/>
</dbReference>
<dbReference type="GO" id="GO:0006260">
    <property type="term" value="P:DNA replication"/>
    <property type="evidence" value="ECO:0007669"/>
    <property type="project" value="UniProtKB-KW"/>
</dbReference>
<evidence type="ECO:0000256" key="8">
    <source>
        <dbReference type="ARBA" id="ARBA00023204"/>
    </source>
</evidence>
<dbReference type="GO" id="GO:0004252">
    <property type="term" value="F:serine-type endopeptidase activity"/>
    <property type="evidence" value="ECO:0007669"/>
    <property type="project" value="InterPro"/>
</dbReference>
<keyword evidence="5" id="KW-0805">Transcription regulation</keyword>
<keyword evidence="2" id="KW-0235">DNA replication</keyword>
<evidence type="ECO:0000256" key="3">
    <source>
        <dbReference type="ARBA" id="ARBA00022763"/>
    </source>
</evidence>
<name>A0A2H0E067_9BACT</name>
<dbReference type="GO" id="GO:0045892">
    <property type="term" value="P:negative regulation of DNA-templated transcription"/>
    <property type="evidence" value="ECO:0007669"/>
    <property type="project" value="InterPro"/>
</dbReference>
<evidence type="ECO:0000313" key="13">
    <source>
        <dbReference type="Proteomes" id="UP000231143"/>
    </source>
</evidence>
<keyword evidence="4" id="KW-0378">Hydrolase</keyword>
<dbReference type="InterPro" id="IPR036390">
    <property type="entry name" value="WH_DNA-bd_sf"/>
</dbReference>
<dbReference type="InterPro" id="IPR039418">
    <property type="entry name" value="LexA-like"/>
</dbReference>
<evidence type="ECO:0000256" key="1">
    <source>
        <dbReference type="ARBA" id="ARBA00022491"/>
    </source>
</evidence>
<evidence type="ECO:0000313" key="12">
    <source>
        <dbReference type="EMBL" id="PIP87339.1"/>
    </source>
</evidence>
<keyword evidence="3" id="KW-0227">DNA damage</keyword>
<feature type="domain" description="Peptidase S24/S26A/S26B/S26C" evidence="10">
    <location>
        <begin position="82"/>
        <end position="208"/>
    </location>
</feature>
<protein>
    <submittedName>
        <fullName evidence="12">Repressor LexA</fullName>
    </submittedName>
</protein>
<comment type="caution">
    <text evidence="12">The sequence shown here is derived from an EMBL/GenBank/DDBJ whole genome shotgun (WGS) entry which is preliminary data.</text>
</comment>
<evidence type="ECO:0000256" key="2">
    <source>
        <dbReference type="ARBA" id="ARBA00022705"/>
    </source>
</evidence>
<keyword evidence="6" id="KW-0238">DNA-binding</keyword>
<reference evidence="12 13" key="1">
    <citation type="submission" date="2017-09" db="EMBL/GenBank/DDBJ databases">
        <title>Depth-based differentiation of microbial function through sediment-hosted aquifers and enrichment of novel symbionts in the deep terrestrial subsurface.</title>
        <authorList>
            <person name="Probst A.J."/>
            <person name="Ladd B."/>
            <person name="Jarett J.K."/>
            <person name="Geller-Mcgrath D.E."/>
            <person name="Sieber C.M."/>
            <person name="Emerson J.B."/>
            <person name="Anantharaman K."/>
            <person name="Thomas B.C."/>
            <person name="Malmstrom R."/>
            <person name="Stieglmeier M."/>
            <person name="Klingl A."/>
            <person name="Woyke T."/>
            <person name="Ryan C.M."/>
            <person name="Banfield J.F."/>
        </authorList>
    </citation>
    <scope>NUCLEOTIDE SEQUENCE [LARGE SCALE GENOMIC DNA]</scope>
    <source>
        <strain evidence="12">CG22_combo_CG10-13_8_21_14_all_36_13</strain>
    </source>
</reference>
<evidence type="ECO:0000259" key="11">
    <source>
        <dbReference type="Pfam" id="PF01726"/>
    </source>
</evidence>
<evidence type="ECO:0000256" key="5">
    <source>
        <dbReference type="ARBA" id="ARBA00023015"/>
    </source>
</evidence>
<keyword evidence="8" id="KW-0234">DNA repair</keyword>
<dbReference type="AlphaFoldDB" id="A0A2H0E067"/>
<dbReference type="InterPro" id="IPR015927">
    <property type="entry name" value="Peptidase_S24_S26A/B/C"/>
</dbReference>
<dbReference type="Proteomes" id="UP000231143">
    <property type="component" value="Unassembled WGS sequence"/>
</dbReference>
<dbReference type="InterPro" id="IPR050077">
    <property type="entry name" value="LexA_repressor"/>
</dbReference>
<dbReference type="InterPro" id="IPR036286">
    <property type="entry name" value="LexA/Signal_pep-like_sf"/>
</dbReference>
<dbReference type="GO" id="GO:0006281">
    <property type="term" value="P:DNA repair"/>
    <property type="evidence" value="ECO:0007669"/>
    <property type="project" value="UniProtKB-KW"/>
</dbReference>
<accession>A0A2H0E067</accession>
<dbReference type="InterPro" id="IPR006200">
    <property type="entry name" value="LexA"/>
</dbReference>
<dbReference type="NCBIfam" id="TIGR00498">
    <property type="entry name" value="lexA"/>
    <property type="match status" value="1"/>
</dbReference>
<dbReference type="InterPro" id="IPR006199">
    <property type="entry name" value="LexA_DNA-bd_dom"/>
</dbReference>
<evidence type="ECO:0000256" key="4">
    <source>
        <dbReference type="ARBA" id="ARBA00022801"/>
    </source>
</evidence>
<dbReference type="Gene3D" id="1.10.10.10">
    <property type="entry name" value="Winged helix-like DNA-binding domain superfamily/Winged helix DNA-binding domain"/>
    <property type="match status" value="1"/>
</dbReference>
<gene>
    <name evidence="12" type="primary">lexA</name>
    <name evidence="12" type="ORF">COW81_00780</name>
</gene>
<proteinExistence type="predicted"/>
<keyword evidence="7" id="KW-0804">Transcription</keyword>
<dbReference type="Pfam" id="PF01726">
    <property type="entry name" value="LexA_DNA_bind"/>
    <property type="match status" value="1"/>
</dbReference>
<evidence type="ECO:0000259" key="10">
    <source>
        <dbReference type="Pfam" id="PF00717"/>
    </source>
</evidence>
<keyword evidence="1" id="KW-0678">Repressor</keyword>
<dbReference type="SUPFAM" id="SSF46785">
    <property type="entry name" value="Winged helix' DNA-binding domain"/>
    <property type="match status" value="1"/>
</dbReference>
<feature type="domain" description="LexA repressor DNA-binding" evidence="11">
    <location>
        <begin position="1"/>
        <end position="65"/>
    </location>
</feature>
<keyword evidence="9" id="KW-0742">SOS response</keyword>
<dbReference type="PANTHER" id="PTHR33516:SF2">
    <property type="entry name" value="LEXA REPRESSOR-RELATED"/>
    <property type="match status" value="1"/>
</dbReference>
<dbReference type="GO" id="GO:0009432">
    <property type="term" value="P:SOS response"/>
    <property type="evidence" value="ECO:0007669"/>
    <property type="project" value="UniProtKB-KW"/>
</dbReference>
<evidence type="ECO:0000256" key="9">
    <source>
        <dbReference type="ARBA" id="ARBA00023236"/>
    </source>
</evidence>
<dbReference type="Pfam" id="PF00717">
    <property type="entry name" value="Peptidase_S24"/>
    <property type="match status" value="1"/>
</dbReference>
<dbReference type="InterPro" id="IPR036388">
    <property type="entry name" value="WH-like_DNA-bd_sf"/>
</dbReference>
<dbReference type="GO" id="GO:0003677">
    <property type="term" value="F:DNA binding"/>
    <property type="evidence" value="ECO:0007669"/>
    <property type="project" value="UniProtKB-KW"/>
</dbReference>
<organism evidence="12 13">
    <name type="scientific">Candidatus Campbellbacteria bacterium CG22_combo_CG10-13_8_21_14_all_36_13</name>
    <dbReference type="NCBI Taxonomy" id="1974529"/>
    <lineage>
        <taxon>Bacteria</taxon>
        <taxon>Candidatus Campbelliibacteriota</taxon>
    </lineage>
</organism>
<dbReference type="GO" id="GO:0006508">
    <property type="term" value="P:proteolysis"/>
    <property type="evidence" value="ECO:0007669"/>
    <property type="project" value="InterPro"/>
</dbReference>
<evidence type="ECO:0000256" key="6">
    <source>
        <dbReference type="ARBA" id="ARBA00023125"/>
    </source>
</evidence>
<sequence length="214" mass="23891">MDTLTKKQKKVLDYIEDYTEHNGYAPSLDEIREEFNLASVSTSHYYIERLRKTGFLSKDANTPRGLRVHKTDKPSDGSLLLPILGSANCGEALTLAIENPEGYLKIPFTFVRKRDDIFVLKAEGDSMNMAKIGEARKNIEPGDFVIVDSDVRGIQHGDYVLSIIDGCANIKKLGVHDGYLRLISESSNPIHKPIYLSSEDDFMISGKVLAVVKK</sequence>
<dbReference type="PANTHER" id="PTHR33516">
    <property type="entry name" value="LEXA REPRESSOR"/>
    <property type="match status" value="1"/>
</dbReference>